<comment type="caution">
    <text evidence="2">The sequence shown here is derived from an EMBL/GenBank/DDBJ whole genome shotgun (WGS) entry which is preliminary data.</text>
</comment>
<dbReference type="EMBL" id="JAINUF010000001">
    <property type="protein sequence ID" value="KAJ8382696.1"/>
    <property type="molecule type" value="Genomic_DNA"/>
</dbReference>
<feature type="compositionally biased region" description="Basic and acidic residues" evidence="1">
    <location>
        <begin position="58"/>
        <end position="70"/>
    </location>
</feature>
<dbReference type="Proteomes" id="UP001152622">
    <property type="component" value="Chromosome 1"/>
</dbReference>
<reference evidence="2" key="1">
    <citation type="journal article" date="2023" name="Science">
        <title>Genome structures resolve the early diversification of teleost fishes.</title>
        <authorList>
            <person name="Parey E."/>
            <person name="Louis A."/>
            <person name="Montfort J."/>
            <person name="Bouchez O."/>
            <person name="Roques C."/>
            <person name="Iampietro C."/>
            <person name="Lluch J."/>
            <person name="Castinel A."/>
            <person name="Donnadieu C."/>
            <person name="Desvignes T."/>
            <person name="Floi Bucao C."/>
            <person name="Jouanno E."/>
            <person name="Wen M."/>
            <person name="Mejri S."/>
            <person name="Dirks R."/>
            <person name="Jansen H."/>
            <person name="Henkel C."/>
            <person name="Chen W.J."/>
            <person name="Zahm M."/>
            <person name="Cabau C."/>
            <person name="Klopp C."/>
            <person name="Thompson A.W."/>
            <person name="Robinson-Rechavi M."/>
            <person name="Braasch I."/>
            <person name="Lecointre G."/>
            <person name="Bobe J."/>
            <person name="Postlethwait J.H."/>
            <person name="Berthelot C."/>
            <person name="Roest Crollius H."/>
            <person name="Guiguen Y."/>
        </authorList>
    </citation>
    <scope>NUCLEOTIDE SEQUENCE</scope>
    <source>
        <strain evidence="2">WJC10195</strain>
    </source>
</reference>
<proteinExistence type="predicted"/>
<evidence type="ECO:0000313" key="3">
    <source>
        <dbReference type="Proteomes" id="UP001152622"/>
    </source>
</evidence>
<dbReference type="AlphaFoldDB" id="A0A9Q1GEB7"/>
<keyword evidence="3" id="KW-1185">Reference proteome</keyword>
<evidence type="ECO:0000256" key="1">
    <source>
        <dbReference type="SAM" id="MobiDB-lite"/>
    </source>
</evidence>
<sequence length="211" mass="22942">MPQPRSNRDRAAKSQAACDSLLITPCVAWNTSTEFSAGQAKERRRLADGRLGLPDPTGIHEESSRARAVDPRVRPDCCSKAVAERGVLGPDSQGPWPLAPGQVSSYSPGNRAWGIWGWLLAGISGLGVGYSCWKTLRATWNAVIYARPLVFTSPPPRSETTKYESKPRVSPCCLGAPGGATGQTVSLPHPLRDTPFFNTEQEIYLQILPEW</sequence>
<feature type="region of interest" description="Disordered" evidence="1">
    <location>
        <begin position="46"/>
        <end position="70"/>
    </location>
</feature>
<accession>A0A9Q1GEB7</accession>
<evidence type="ECO:0000313" key="2">
    <source>
        <dbReference type="EMBL" id="KAJ8382696.1"/>
    </source>
</evidence>
<protein>
    <submittedName>
        <fullName evidence="2">Uncharacterized protein</fullName>
    </submittedName>
</protein>
<gene>
    <name evidence="2" type="ORF">SKAU_G00034740</name>
</gene>
<name>A0A9Q1GEB7_SYNKA</name>
<organism evidence="2 3">
    <name type="scientific">Synaphobranchus kaupii</name>
    <name type="common">Kaup's arrowtooth eel</name>
    <dbReference type="NCBI Taxonomy" id="118154"/>
    <lineage>
        <taxon>Eukaryota</taxon>
        <taxon>Metazoa</taxon>
        <taxon>Chordata</taxon>
        <taxon>Craniata</taxon>
        <taxon>Vertebrata</taxon>
        <taxon>Euteleostomi</taxon>
        <taxon>Actinopterygii</taxon>
        <taxon>Neopterygii</taxon>
        <taxon>Teleostei</taxon>
        <taxon>Anguilliformes</taxon>
        <taxon>Synaphobranchidae</taxon>
        <taxon>Synaphobranchus</taxon>
    </lineage>
</organism>